<dbReference type="NCBIfam" id="TIGR02607">
    <property type="entry name" value="antidote_HigA"/>
    <property type="match status" value="1"/>
</dbReference>
<dbReference type="InterPro" id="IPR001387">
    <property type="entry name" value="Cro/C1-type_HTH"/>
</dbReference>
<dbReference type="Gene3D" id="1.10.260.40">
    <property type="entry name" value="lambda repressor-like DNA-binding domains"/>
    <property type="match status" value="1"/>
</dbReference>
<dbReference type="RefSeq" id="WP_164628320.1">
    <property type="nucleotide sequence ID" value="NZ_JAAIVJ010000025.1"/>
</dbReference>
<evidence type="ECO:0000313" key="3">
    <source>
        <dbReference type="EMBL" id="NEY92211.1"/>
    </source>
</evidence>
<dbReference type="InterPro" id="IPR010982">
    <property type="entry name" value="Lambda_DNA-bd_dom_sf"/>
</dbReference>
<proteinExistence type="predicted"/>
<organism evidence="3 4">
    <name type="scientific">Tabrizicola oligotrophica</name>
    <dbReference type="NCBI Taxonomy" id="2710650"/>
    <lineage>
        <taxon>Bacteria</taxon>
        <taxon>Pseudomonadati</taxon>
        <taxon>Pseudomonadota</taxon>
        <taxon>Alphaproteobacteria</taxon>
        <taxon>Rhodobacterales</taxon>
        <taxon>Paracoccaceae</taxon>
        <taxon>Tabrizicola</taxon>
    </lineage>
</organism>
<sequence>MFMRAVHPGQVLKDELEELRITPTEFSRQIEVPPKRVSQIIAGKRSITGDTALRFGHWFGSDPQFWLNLQAQFDLVQADKETGEIIRHLPTRAALRQQSQQPRSA</sequence>
<dbReference type="PANTHER" id="PTHR36924:SF1">
    <property type="entry name" value="ANTITOXIN HIGA-1"/>
    <property type="match status" value="1"/>
</dbReference>
<dbReference type="SUPFAM" id="SSF47413">
    <property type="entry name" value="lambda repressor-like DNA-binding domains"/>
    <property type="match status" value="1"/>
</dbReference>
<reference evidence="3 4" key="1">
    <citation type="submission" date="2020-02" db="EMBL/GenBank/DDBJ databases">
        <authorList>
            <person name="Chen W.-M."/>
        </authorList>
    </citation>
    <scope>NUCLEOTIDE SEQUENCE [LARGE SCALE GENOMIC DNA]</scope>
    <source>
        <strain evidence="3 4">KMS-5</strain>
    </source>
</reference>
<dbReference type="CDD" id="cd00093">
    <property type="entry name" value="HTH_XRE"/>
    <property type="match status" value="1"/>
</dbReference>
<dbReference type="GO" id="GO:0003677">
    <property type="term" value="F:DNA binding"/>
    <property type="evidence" value="ECO:0007669"/>
    <property type="project" value="UniProtKB-KW"/>
</dbReference>
<protein>
    <submittedName>
        <fullName evidence="3">HigA family addiction module antidote protein</fullName>
    </submittedName>
</protein>
<dbReference type="PANTHER" id="PTHR36924">
    <property type="entry name" value="ANTITOXIN HIGA-1"/>
    <property type="match status" value="1"/>
</dbReference>
<feature type="domain" description="HTH cro/C1-type" evidence="2">
    <location>
        <begin position="12"/>
        <end position="66"/>
    </location>
</feature>
<dbReference type="AlphaFoldDB" id="A0A6M0QYV7"/>
<accession>A0A6M0QYV7</accession>
<evidence type="ECO:0000313" key="4">
    <source>
        <dbReference type="Proteomes" id="UP000477782"/>
    </source>
</evidence>
<dbReference type="EMBL" id="JAAIVJ010000025">
    <property type="protein sequence ID" value="NEY92211.1"/>
    <property type="molecule type" value="Genomic_DNA"/>
</dbReference>
<comment type="caution">
    <text evidence="3">The sequence shown here is derived from an EMBL/GenBank/DDBJ whole genome shotgun (WGS) entry which is preliminary data.</text>
</comment>
<dbReference type="PROSITE" id="PS50943">
    <property type="entry name" value="HTH_CROC1"/>
    <property type="match status" value="1"/>
</dbReference>
<gene>
    <name evidence="3" type="ORF">G4Z14_18165</name>
</gene>
<evidence type="ECO:0000256" key="1">
    <source>
        <dbReference type="ARBA" id="ARBA00023125"/>
    </source>
</evidence>
<dbReference type="Proteomes" id="UP000477782">
    <property type="component" value="Unassembled WGS sequence"/>
</dbReference>
<evidence type="ECO:0000259" key="2">
    <source>
        <dbReference type="PROSITE" id="PS50943"/>
    </source>
</evidence>
<dbReference type="Pfam" id="PF01381">
    <property type="entry name" value="HTH_3"/>
    <property type="match status" value="1"/>
</dbReference>
<dbReference type="SMART" id="SM00530">
    <property type="entry name" value="HTH_XRE"/>
    <property type="match status" value="1"/>
</dbReference>
<keyword evidence="1" id="KW-0238">DNA-binding</keyword>
<dbReference type="InterPro" id="IPR013430">
    <property type="entry name" value="Toxin_antidote_HigA"/>
</dbReference>
<name>A0A6M0QYV7_9RHOB</name>
<keyword evidence="4" id="KW-1185">Reference proteome</keyword>